<dbReference type="HAMAP" id="MF_02078">
    <property type="entry name" value="MurJ_MviN"/>
    <property type="match status" value="1"/>
</dbReference>
<reference evidence="10 11" key="1">
    <citation type="journal article" date="2016" name="Nat. Commun.">
        <title>Thousands of microbial genomes shed light on interconnected biogeochemical processes in an aquifer system.</title>
        <authorList>
            <person name="Anantharaman K."/>
            <person name="Brown C.T."/>
            <person name="Hug L.A."/>
            <person name="Sharon I."/>
            <person name="Castelle C.J."/>
            <person name="Probst A.J."/>
            <person name="Thomas B.C."/>
            <person name="Singh A."/>
            <person name="Wilkins M.J."/>
            <person name="Karaoz U."/>
            <person name="Brodie E.L."/>
            <person name="Williams K.H."/>
            <person name="Hubbard S.S."/>
            <person name="Banfield J.F."/>
        </authorList>
    </citation>
    <scope>NUCLEOTIDE SEQUENCE [LARGE SCALE GENOMIC DNA]</scope>
</reference>
<dbReference type="CDD" id="cd13123">
    <property type="entry name" value="MATE_MurJ_like"/>
    <property type="match status" value="1"/>
</dbReference>
<keyword evidence="2 8" id="KW-1003">Cell membrane</keyword>
<dbReference type="GO" id="GO:0015648">
    <property type="term" value="F:lipid-linked peptidoglycan transporter activity"/>
    <property type="evidence" value="ECO:0007669"/>
    <property type="project" value="UniProtKB-UniRule"/>
</dbReference>
<dbReference type="GO" id="GO:0008360">
    <property type="term" value="P:regulation of cell shape"/>
    <property type="evidence" value="ECO:0007669"/>
    <property type="project" value="UniProtKB-UniRule"/>
</dbReference>
<comment type="subcellular location">
    <subcellularLocation>
        <location evidence="1 8">Cell membrane</location>
        <topology evidence="1 8">Multi-pass membrane protein</topology>
    </subcellularLocation>
</comment>
<evidence type="ECO:0000256" key="8">
    <source>
        <dbReference type="HAMAP-Rule" id="MF_02078"/>
    </source>
</evidence>
<keyword evidence="5 8" id="KW-0573">Peptidoglycan synthesis</keyword>
<keyword evidence="6 8" id="KW-1133">Transmembrane helix</keyword>
<feature type="transmembrane region" description="Helical" evidence="8">
    <location>
        <begin position="426"/>
        <end position="448"/>
    </location>
</feature>
<comment type="similarity">
    <text evidence="8 9">Belongs to the MurJ/MviN family.</text>
</comment>
<feature type="transmembrane region" description="Helical" evidence="8">
    <location>
        <begin position="177"/>
        <end position="201"/>
    </location>
</feature>
<dbReference type="GO" id="GO:0034204">
    <property type="term" value="P:lipid translocation"/>
    <property type="evidence" value="ECO:0007669"/>
    <property type="project" value="TreeGrafter"/>
</dbReference>
<sequence length="550" mass="60568">MLNNFLKNGAKLLLVRQTTILSAATVIAASIVLSRILGLVRYRLLAAYFGQDIGVLDTYVVASIIPESIFEILIFGSISVAFIPVFSSLLAKGQKKDAWELVSSVINLGLLAFLFLASILFLFSPQLALIIAPGLTHQDPQALHLLSNLIRVMLISQLFFVVSVFLTGILQSFGHFLFPAIAAVFYNLGIIFGIIFFSPLLGIFGPAWGMALGAFLHLLIQIPFVLSLGVPFRFKINFSHSAVRKVLVLMWPRALNLLAIRANDLVSIALASLLVQGSIVAFNFAQVLQFVPVGLFGASIAQAALPIFSAQIAKNNLSEFKETFLSSFHQILFLSLPIMALISILRIPAVRLVFGAAQFPWPLTIVTSQVLILFSFSIAAQALILLLLRGFYAFHDPKTPVVIGFISVFLNISLSIFFVLVCRFPVQFLALSYSVSSIFNALLLFIFLDAKIGRFDRRKIIAPFLKLLTASIFMAVALYIPFKILDMLLDTTRTINLIILTVVSSSFGILVFAIFARVLKIKEAAVFFTILKRLQLGRRSLPPEVLEPPS</sequence>
<evidence type="ECO:0000256" key="9">
    <source>
        <dbReference type="PIRNR" id="PIRNR002869"/>
    </source>
</evidence>
<dbReference type="Pfam" id="PF03023">
    <property type="entry name" value="MurJ"/>
    <property type="match status" value="1"/>
</dbReference>
<dbReference type="EMBL" id="MFAV01000020">
    <property type="protein sequence ID" value="OGD86331.1"/>
    <property type="molecule type" value="Genomic_DNA"/>
</dbReference>
<dbReference type="InterPro" id="IPR004268">
    <property type="entry name" value="MurJ"/>
</dbReference>
<evidence type="ECO:0000256" key="1">
    <source>
        <dbReference type="ARBA" id="ARBA00004651"/>
    </source>
</evidence>
<comment type="caution">
    <text evidence="10">The sequence shown here is derived from an EMBL/GenBank/DDBJ whole genome shotgun (WGS) entry which is preliminary data.</text>
</comment>
<feature type="transmembrane region" description="Helical" evidence="8">
    <location>
        <begin position="105"/>
        <end position="129"/>
    </location>
</feature>
<dbReference type="PANTHER" id="PTHR47019">
    <property type="entry name" value="LIPID II FLIPPASE MURJ"/>
    <property type="match status" value="1"/>
</dbReference>
<feature type="transmembrane region" description="Helical" evidence="8">
    <location>
        <begin position="207"/>
        <end position="234"/>
    </location>
</feature>
<feature type="transmembrane region" description="Helical" evidence="8">
    <location>
        <begin position="460"/>
        <end position="482"/>
    </location>
</feature>
<protein>
    <recommendedName>
        <fullName evidence="8">Probable lipid II flippase MurJ</fullName>
    </recommendedName>
</protein>
<proteinExistence type="inferred from homology"/>
<keyword evidence="8 9" id="KW-0813">Transport</keyword>
<evidence type="ECO:0000256" key="2">
    <source>
        <dbReference type="ARBA" id="ARBA00022475"/>
    </source>
</evidence>
<comment type="pathway">
    <text evidence="8">Cell wall biogenesis; peptidoglycan biosynthesis.</text>
</comment>
<feature type="transmembrane region" description="Helical" evidence="8">
    <location>
        <begin position="366"/>
        <end position="388"/>
    </location>
</feature>
<feature type="transmembrane region" description="Helical" evidence="8">
    <location>
        <begin position="331"/>
        <end position="354"/>
    </location>
</feature>
<feature type="transmembrane region" description="Helical" evidence="8">
    <location>
        <begin position="287"/>
        <end position="310"/>
    </location>
</feature>
<dbReference type="PANTHER" id="PTHR47019:SF1">
    <property type="entry name" value="LIPID II FLIPPASE MURJ"/>
    <property type="match status" value="1"/>
</dbReference>
<dbReference type="GO" id="GO:0009252">
    <property type="term" value="P:peptidoglycan biosynthetic process"/>
    <property type="evidence" value="ECO:0007669"/>
    <property type="project" value="UniProtKB-UniRule"/>
</dbReference>
<evidence type="ECO:0000256" key="4">
    <source>
        <dbReference type="ARBA" id="ARBA00022960"/>
    </source>
</evidence>
<dbReference type="AlphaFoldDB" id="A0A1F5G382"/>
<comment type="function">
    <text evidence="8 9">Involved in peptidoglycan biosynthesis. Transports lipid-linked peptidoglycan precursors from the inner to the outer leaflet of the cytoplasmic membrane.</text>
</comment>
<evidence type="ECO:0000256" key="7">
    <source>
        <dbReference type="ARBA" id="ARBA00023136"/>
    </source>
</evidence>
<feature type="transmembrane region" description="Helical" evidence="8">
    <location>
        <begin position="400"/>
        <end position="420"/>
    </location>
</feature>
<dbReference type="Proteomes" id="UP000176628">
    <property type="component" value="Unassembled WGS sequence"/>
</dbReference>
<evidence type="ECO:0000256" key="5">
    <source>
        <dbReference type="ARBA" id="ARBA00022984"/>
    </source>
</evidence>
<dbReference type="PIRSF" id="PIRSF002869">
    <property type="entry name" value="MviN"/>
    <property type="match status" value="1"/>
</dbReference>
<name>A0A1F5G382_9BACT</name>
<evidence type="ECO:0000256" key="6">
    <source>
        <dbReference type="ARBA" id="ARBA00022989"/>
    </source>
</evidence>
<evidence type="ECO:0000313" key="11">
    <source>
        <dbReference type="Proteomes" id="UP000176628"/>
    </source>
</evidence>
<gene>
    <name evidence="8" type="primary">murJ</name>
    <name evidence="10" type="ORF">A2Z23_00230</name>
</gene>
<organism evidence="10 11">
    <name type="scientific">Candidatus Curtissbacteria bacterium RBG_16_39_7</name>
    <dbReference type="NCBI Taxonomy" id="1797707"/>
    <lineage>
        <taxon>Bacteria</taxon>
        <taxon>Candidatus Curtissiibacteriota</taxon>
    </lineage>
</organism>
<keyword evidence="7 8" id="KW-0472">Membrane</keyword>
<keyword evidence="3 8" id="KW-0812">Transmembrane</keyword>
<dbReference type="UniPathway" id="UPA00219"/>
<feature type="transmembrane region" description="Helical" evidence="8">
    <location>
        <begin position="494"/>
        <end position="515"/>
    </location>
</feature>
<feature type="transmembrane region" description="Helical" evidence="8">
    <location>
        <begin position="149"/>
        <end position="170"/>
    </location>
</feature>
<keyword evidence="8 9" id="KW-0961">Cell wall biogenesis/degradation</keyword>
<dbReference type="PRINTS" id="PR01806">
    <property type="entry name" value="VIRFACTRMVIN"/>
</dbReference>
<evidence type="ECO:0000256" key="3">
    <source>
        <dbReference type="ARBA" id="ARBA00022692"/>
    </source>
</evidence>
<accession>A0A1F5G382</accession>
<evidence type="ECO:0000313" key="10">
    <source>
        <dbReference type="EMBL" id="OGD86331.1"/>
    </source>
</evidence>
<dbReference type="GO" id="GO:0005886">
    <property type="term" value="C:plasma membrane"/>
    <property type="evidence" value="ECO:0007669"/>
    <property type="project" value="UniProtKB-SubCell"/>
</dbReference>
<feature type="transmembrane region" description="Helical" evidence="8">
    <location>
        <begin position="72"/>
        <end position="93"/>
    </location>
</feature>
<feature type="transmembrane region" description="Helical" evidence="8">
    <location>
        <begin position="20"/>
        <end position="38"/>
    </location>
</feature>
<keyword evidence="4 8" id="KW-0133">Cell shape</keyword>
<dbReference type="NCBIfam" id="TIGR01695">
    <property type="entry name" value="murJ_mviN"/>
    <property type="match status" value="1"/>
</dbReference>
<dbReference type="GO" id="GO:0071555">
    <property type="term" value="P:cell wall organization"/>
    <property type="evidence" value="ECO:0007669"/>
    <property type="project" value="UniProtKB-UniRule"/>
</dbReference>
<dbReference type="InterPro" id="IPR051050">
    <property type="entry name" value="Lipid_II_flippase_MurJ/MviN"/>
</dbReference>